<dbReference type="Proteomes" id="UP001597438">
    <property type="component" value="Unassembled WGS sequence"/>
</dbReference>
<accession>A0ABW5X662</accession>
<sequence length="682" mass="78523">MKKYCTLLFFIATISFGNAQNYKFGKVSEKELLEKQHALNPEANATILYSYQRTYYDFSRNSGFNLVTEIRQRIKIYNKDGFDWATKEITVYGGSNDETVSSIKGVTYNLIDGKIQEEKLERDKIFLEESSKYNKTTKFTMPAIKEGCVIEYEYAIKSPYLGAIDPIQLQYTVPINQVDISVTIPEYLVFKVHNNPRAPFYVDIKTSSKPFKRTVTDNVMSGSGKTHRTEMVNSTINFSQNVYEINQENIPALKQEERVDYLYNYAAFLKWELQYTNFPNTPIDNYSQTWDAVTTSIYNDVGYASELKNVNIFKDDLDRLLVDVSDPFQKAAMIYYFVKQKVQWNGIYGFYPEHGIKKAYKEGSGNSGDINLLLTAMLNYAKLQANPVLVSTQNNGVPLFPTRNGFNYLITALKLNSTMMLMDATDHSASIGELPRRARNWQGRLIESNGASQWINLQPTNKSEMRSQLNIQLADTKLKGKSTRFYKGLFAKKFREVYLSTEKEEYTNKLVEDKGNISLSEVEVENKFNFGSEIKETYSFVLDNGMEIINNNIYLKPLLFEKMDENPFKADERFYPIFFQYPSTNNQVINIMVPQGYEVNSLPKDLIVQLANEAGDFKYIVRHQGKFIRVESEVNINRLVFNPQDFEFLKAFYGNIVEKHNEAIVFTKINKNGTEKSAAGGR</sequence>
<evidence type="ECO:0000313" key="3">
    <source>
        <dbReference type="Proteomes" id="UP001597438"/>
    </source>
</evidence>
<protein>
    <submittedName>
        <fullName evidence="2">DUF3857 domain-containing protein</fullName>
    </submittedName>
</protein>
<feature type="chain" id="PRO_5046283112" evidence="1">
    <location>
        <begin position="20"/>
        <end position="682"/>
    </location>
</feature>
<dbReference type="Gene3D" id="2.60.40.3140">
    <property type="match status" value="1"/>
</dbReference>
<organism evidence="2 3">
    <name type="scientific">Christiangramia antarctica</name>
    <dbReference type="NCBI Taxonomy" id="2058158"/>
    <lineage>
        <taxon>Bacteria</taxon>
        <taxon>Pseudomonadati</taxon>
        <taxon>Bacteroidota</taxon>
        <taxon>Flavobacteriia</taxon>
        <taxon>Flavobacteriales</taxon>
        <taxon>Flavobacteriaceae</taxon>
        <taxon>Christiangramia</taxon>
    </lineage>
</organism>
<evidence type="ECO:0000313" key="2">
    <source>
        <dbReference type="EMBL" id="MFD2832843.1"/>
    </source>
</evidence>
<evidence type="ECO:0000256" key="1">
    <source>
        <dbReference type="SAM" id="SignalP"/>
    </source>
</evidence>
<dbReference type="Gene3D" id="2.60.120.1130">
    <property type="match status" value="1"/>
</dbReference>
<proteinExistence type="predicted"/>
<gene>
    <name evidence="2" type="ORF">ACFSYS_06040</name>
</gene>
<keyword evidence="1" id="KW-0732">Signal</keyword>
<name>A0ABW5X662_9FLAO</name>
<dbReference type="Gene3D" id="3.10.620.30">
    <property type="match status" value="1"/>
</dbReference>
<feature type="signal peptide" evidence="1">
    <location>
        <begin position="1"/>
        <end position="19"/>
    </location>
</feature>
<dbReference type="EMBL" id="JBHUOJ010000010">
    <property type="protein sequence ID" value="MFD2832843.1"/>
    <property type="molecule type" value="Genomic_DNA"/>
</dbReference>
<keyword evidence="3" id="KW-1185">Reference proteome</keyword>
<dbReference type="RefSeq" id="WP_251742143.1">
    <property type="nucleotide sequence ID" value="NZ_JBHUOJ010000010.1"/>
</dbReference>
<comment type="caution">
    <text evidence="2">The sequence shown here is derived from an EMBL/GenBank/DDBJ whole genome shotgun (WGS) entry which is preliminary data.</text>
</comment>
<reference evidence="3" key="1">
    <citation type="journal article" date="2019" name="Int. J. Syst. Evol. Microbiol.">
        <title>The Global Catalogue of Microorganisms (GCM) 10K type strain sequencing project: providing services to taxonomists for standard genome sequencing and annotation.</title>
        <authorList>
            <consortium name="The Broad Institute Genomics Platform"/>
            <consortium name="The Broad Institute Genome Sequencing Center for Infectious Disease"/>
            <person name="Wu L."/>
            <person name="Ma J."/>
        </authorList>
    </citation>
    <scope>NUCLEOTIDE SEQUENCE [LARGE SCALE GENOMIC DNA]</scope>
    <source>
        <strain evidence="3">KCTC 52925</strain>
    </source>
</reference>